<dbReference type="Pfam" id="PF00071">
    <property type="entry name" value="Ras"/>
    <property type="match status" value="1"/>
</dbReference>
<dbReference type="InterPro" id="IPR051641">
    <property type="entry name" value="RGK_GTP-binding_reg"/>
</dbReference>
<organism evidence="4 5">
    <name type="scientific">Zootermopsis nevadensis</name>
    <name type="common">Dampwood termite</name>
    <dbReference type="NCBI Taxonomy" id="136037"/>
    <lineage>
        <taxon>Eukaryota</taxon>
        <taxon>Metazoa</taxon>
        <taxon>Ecdysozoa</taxon>
        <taxon>Arthropoda</taxon>
        <taxon>Hexapoda</taxon>
        <taxon>Insecta</taxon>
        <taxon>Pterygota</taxon>
        <taxon>Neoptera</taxon>
        <taxon>Polyneoptera</taxon>
        <taxon>Dictyoptera</taxon>
        <taxon>Blattodea</taxon>
        <taxon>Blattoidea</taxon>
        <taxon>Termitoidae</taxon>
        <taxon>Termopsidae</taxon>
        <taxon>Zootermopsis</taxon>
    </lineage>
</organism>
<dbReference type="InterPro" id="IPR001806">
    <property type="entry name" value="Small_GTPase"/>
</dbReference>
<feature type="compositionally biased region" description="Polar residues" evidence="3">
    <location>
        <begin position="440"/>
        <end position="450"/>
    </location>
</feature>
<dbReference type="GO" id="GO:0003924">
    <property type="term" value="F:GTPase activity"/>
    <property type="evidence" value="ECO:0007669"/>
    <property type="project" value="InterPro"/>
</dbReference>
<evidence type="ECO:0000313" key="4">
    <source>
        <dbReference type="EMBL" id="KDR18448.1"/>
    </source>
</evidence>
<gene>
    <name evidence="4" type="ORF">L798_07451</name>
</gene>
<dbReference type="eggNOG" id="KOG0395">
    <property type="taxonomic scope" value="Eukaryota"/>
</dbReference>
<dbReference type="SMART" id="SM00175">
    <property type="entry name" value="RAB"/>
    <property type="match status" value="1"/>
</dbReference>
<feature type="non-terminal residue" evidence="4">
    <location>
        <position position="1"/>
    </location>
</feature>
<dbReference type="InParanoid" id="A0A067RH09"/>
<dbReference type="InterPro" id="IPR005225">
    <property type="entry name" value="Small_GTP-bd"/>
</dbReference>
<feature type="compositionally biased region" description="Low complexity" evidence="3">
    <location>
        <begin position="484"/>
        <end position="495"/>
    </location>
</feature>
<dbReference type="GO" id="GO:0005246">
    <property type="term" value="F:calcium channel regulator activity"/>
    <property type="evidence" value="ECO:0007669"/>
    <property type="project" value="TreeGrafter"/>
</dbReference>
<feature type="region of interest" description="Disordered" evidence="3">
    <location>
        <begin position="19"/>
        <end position="38"/>
    </location>
</feature>
<feature type="region of interest" description="Disordered" evidence="3">
    <location>
        <begin position="309"/>
        <end position="334"/>
    </location>
</feature>
<dbReference type="SMART" id="SM00173">
    <property type="entry name" value="RAS"/>
    <property type="match status" value="1"/>
</dbReference>
<feature type="compositionally biased region" description="Basic and acidic residues" evidence="3">
    <location>
        <begin position="145"/>
        <end position="155"/>
    </location>
</feature>
<dbReference type="GO" id="GO:0005525">
    <property type="term" value="F:GTP binding"/>
    <property type="evidence" value="ECO:0007669"/>
    <property type="project" value="InterPro"/>
</dbReference>
<dbReference type="PRINTS" id="PR00449">
    <property type="entry name" value="RASTRNSFRMNG"/>
</dbReference>
<evidence type="ECO:0000256" key="2">
    <source>
        <dbReference type="ARBA" id="ARBA00022553"/>
    </source>
</evidence>
<dbReference type="SUPFAM" id="SSF52540">
    <property type="entry name" value="P-loop containing nucleoside triphosphate hydrolases"/>
    <property type="match status" value="1"/>
</dbReference>
<feature type="region of interest" description="Disordered" evidence="3">
    <location>
        <begin position="100"/>
        <end position="122"/>
    </location>
</feature>
<evidence type="ECO:0000256" key="1">
    <source>
        <dbReference type="ARBA" id="ARBA00008846"/>
    </source>
</evidence>
<dbReference type="FunCoup" id="A0A067RH09">
    <property type="interactions" value="7"/>
</dbReference>
<dbReference type="AlphaFoldDB" id="A0A067RH09"/>
<dbReference type="NCBIfam" id="TIGR00231">
    <property type="entry name" value="small_GTP"/>
    <property type="match status" value="1"/>
</dbReference>
<reference evidence="4 5" key="1">
    <citation type="journal article" date="2014" name="Nat. Commun.">
        <title>Molecular traces of alternative social organization in a termite genome.</title>
        <authorList>
            <person name="Terrapon N."/>
            <person name="Li C."/>
            <person name="Robertson H.M."/>
            <person name="Ji L."/>
            <person name="Meng X."/>
            <person name="Booth W."/>
            <person name="Chen Z."/>
            <person name="Childers C.P."/>
            <person name="Glastad K.M."/>
            <person name="Gokhale K."/>
            <person name="Gowin J."/>
            <person name="Gronenberg W."/>
            <person name="Hermansen R.A."/>
            <person name="Hu H."/>
            <person name="Hunt B.G."/>
            <person name="Huylmans A.K."/>
            <person name="Khalil S.M."/>
            <person name="Mitchell R.D."/>
            <person name="Munoz-Torres M.C."/>
            <person name="Mustard J.A."/>
            <person name="Pan H."/>
            <person name="Reese J.T."/>
            <person name="Scharf M.E."/>
            <person name="Sun F."/>
            <person name="Vogel H."/>
            <person name="Xiao J."/>
            <person name="Yang W."/>
            <person name="Yang Z."/>
            <person name="Yang Z."/>
            <person name="Zhou J."/>
            <person name="Zhu J."/>
            <person name="Brent C.S."/>
            <person name="Elsik C.G."/>
            <person name="Goodisman M.A."/>
            <person name="Liberles D.A."/>
            <person name="Roe R.M."/>
            <person name="Vargo E.L."/>
            <person name="Vilcinskas A."/>
            <person name="Wang J."/>
            <person name="Bornberg-Bauer E."/>
            <person name="Korb J."/>
            <person name="Zhang G."/>
            <person name="Liebig J."/>
        </authorList>
    </citation>
    <scope>NUCLEOTIDE SEQUENCE [LARGE SCALE GENOMIC DNA]</scope>
    <source>
        <tissue evidence="4">Whole organism</tissue>
    </source>
</reference>
<keyword evidence="5" id="KW-1185">Reference proteome</keyword>
<feature type="region of interest" description="Disordered" evidence="3">
    <location>
        <begin position="139"/>
        <end position="214"/>
    </location>
</feature>
<feature type="compositionally biased region" description="Basic residues" evidence="3">
    <location>
        <begin position="721"/>
        <end position="731"/>
    </location>
</feature>
<dbReference type="STRING" id="136037.A0A067RH09"/>
<feature type="compositionally biased region" description="Basic residues" evidence="3">
    <location>
        <begin position="183"/>
        <end position="194"/>
    </location>
</feature>
<feature type="region of interest" description="Disordered" evidence="3">
    <location>
        <begin position="470"/>
        <end position="542"/>
    </location>
</feature>
<keyword evidence="2" id="KW-0597">Phosphoprotein</keyword>
<dbReference type="PANTHER" id="PTHR45775:SF7">
    <property type="entry name" value="RAD, GEM_KIR FAMILY MEMBER 1, ISOFORM B"/>
    <property type="match status" value="1"/>
</dbReference>
<dbReference type="Gene3D" id="3.40.50.300">
    <property type="entry name" value="P-loop containing nucleotide triphosphate hydrolases"/>
    <property type="match status" value="1"/>
</dbReference>
<dbReference type="PANTHER" id="PTHR45775">
    <property type="entry name" value="RAD, GEM/KIR FAMILY MEMBER 2, ISOFORM C"/>
    <property type="match status" value="1"/>
</dbReference>
<evidence type="ECO:0000313" key="5">
    <source>
        <dbReference type="Proteomes" id="UP000027135"/>
    </source>
</evidence>
<feature type="compositionally biased region" description="Polar residues" evidence="3">
    <location>
        <begin position="418"/>
        <end position="432"/>
    </location>
</feature>
<dbReference type="FunFam" id="3.40.50.300:FF:000664">
    <property type="entry name" value="Uncharacterized protein, isoform B"/>
    <property type="match status" value="1"/>
</dbReference>
<dbReference type="PROSITE" id="PS51419">
    <property type="entry name" value="RAB"/>
    <property type="match status" value="1"/>
</dbReference>
<feature type="region of interest" description="Disordered" evidence="3">
    <location>
        <begin position="720"/>
        <end position="751"/>
    </location>
</feature>
<feature type="region of interest" description="Disordered" evidence="3">
    <location>
        <begin position="410"/>
        <end position="450"/>
    </location>
</feature>
<dbReference type="EMBL" id="KK852686">
    <property type="protein sequence ID" value="KDR18448.1"/>
    <property type="molecule type" value="Genomic_DNA"/>
</dbReference>
<name>A0A067RH09_ZOONE</name>
<comment type="similarity">
    <text evidence="1">Belongs to the small GTPase superfamily. RGK family.</text>
</comment>
<dbReference type="GO" id="GO:0005886">
    <property type="term" value="C:plasma membrane"/>
    <property type="evidence" value="ECO:0007669"/>
    <property type="project" value="TreeGrafter"/>
</dbReference>
<dbReference type="Proteomes" id="UP000027135">
    <property type="component" value="Unassembled WGS sequence"/>
</dbReference>
<sequence length="778" mass="84244">EHDLLSTASSALRRLHFKSAGGSRANKKHQPSQQPVPKVVIMGSSTTSTSSNNTINTSTDSANTVATMITVTDGETDTDTDKKPINYMNDIVGTSLSLEKDDDFYSGSSTDDSNPVPPPPTPLLGAVSKEQHFIFVRTEVDDEEHTGHPDEETRKISLLKSSIHNNKNIKDGVSTTTTTKSPRSSRRRHHHHRQKTDARSKTNSNMNGHHPPPDLRVDFFSDCFSKPVFNTADKERVFDKNFRRHSIMTDVTTTVDKGRSDKSLAGGSAVLASSSSSSSTAAVLLKKAGVLQGTASTVVGGEDEVLEKTATSSGVGEGTNINIPTSPPKVNTTTNPLGIAGATPLPMRHPTATTIVVQQPSVTGGSPTIATVLLKNLSVTKLQREENMKQLLDVANTLTLQELHDFEMKYGSPHHSRSQSVKTPGSRSNSGRPNYLCLPQQRSRVASMPNTDVEEEYYRLRHFSITGKGVVNRGDSLKSRRSRSNNSVTSSNSSHSTEHLTAGGGAVVTTGGSSYPGSARTSATTSLASSRESSTSNPGPTGYKVVMLGSAGVGKSSLINQFMTSEYLHAYDTSLDDEFGEKSVCVLLDGEESELTFIDHPSSEMSPENCISSYEPHAYCVVYSTVDRASLRCAEEILQCLWKNDTVSSKAVILVGNKTDLVRSRTVPTEEGKNMATSYDCKFIETSVGINHNVDELLVGILTQIRLKLENPERARDLFRKRSCSRKKNRNKSPLGGSGGHKPYRGSRTSTSLKVKGLLGKVWARDSKSKSCENLHVL</sequence>
<dbReference type="PROSITE" id="PS51421">
    <property type="entry name" value="RAS"/>
    <property type="match status" value="1"/>
</dbReference>
<dbReference type="InterPro" id="IPR027417">
    <property type="entry name" value="P-loop_NTPase"/>
</dbReference>
<proteinExistence type="inferred from homology"/>
<accession>A0A067RH09</accession>
<feature type="compositionally biased region" description="Low complexity" evidence="3">
    <location>
        <begin position="507"/>
        <end position="536"/>
    </location>
</feature>
<evidence type="ECO:0000256" key="3">
    <source>
        <dbReference type="SAM" id="MobiDB-lite"/>
    </source>
</evidence>
<protein>
    <submittedName>
        <fullName evidence="4">GTP-binding protein RAD</fullName>
    </submittedName>
</protein>